<evidence type="ECO:0008006" key="3">
    <source>
        <dbReference type="Google" id="ProtNLM"/>
    </source>
</evidence>
<dbReference type="SUPFAM" id="SSF52151">
    <property type="entry name" value="FabD/lysophospholipase-like"/>
    <property type="match status" value="1"/>
</dbReference>
<protein>
    <recommendedName>
        <fullName evidence="3">Patatin-like phospholipase</fullName>
    </recommendedName>
</protein>
<dbReference type="InterPro" id="IPR016035">
    <property type="entry name" value="Acyl_Trfase/lysoPLipase"/>
</dbReference>
<dbReference type="Proteomes" id="UP000243535">
    <property type="component" value="Unassembled WGS sequence"/>
</dbReference>
<reference evidence="2" key="1">
    <citation type="submission" date="2015-08" db="EMBL/GenBank/DDBJ databases">
        <authorList>
            <person name="Varghese N."/>
        </authorList>
    </citation>
    <scope>NUCLEOTIDE SEQUENCE [LARGE SCALE GENOMIC DNA]</scope>
    <source>
        <strain evidence="2">DSM 17901</strain>
    </source>
</reference>
<dbReference type="STRING" id="375574.GCA_001418035_02186"/>
<keyword evidence="2" id="KW-1185">Reference proteome</keyword>
<proteinExistence type="predicted"/>
<dbReference type="AlphaFoldDB" id="A0A0K6H3Q1"/>
<sequence length="361" mass="39657">MPMTAIHIPYRPLTLRAGHSALKHLAREGLTAGAVGALPGAAGGPKAVGLTGLDKAVFGWLATVPRVRELIGASIGGWRFACAMQPDPATALERLARRYTAERYHARVTVDDITRQTRVMLDEILPPEARARLLTHPDYRLTLVLVQSHGLAACESRGALLAGLALAAACNTVARPLVRHAFTRVLCHDMRSALDFVPDDGIPTRTVPLTTDNLDAALMGTVAIPGVIGGVQLPGEAAGVYRDGGLTDYHLDFPFSGRNEITLYPHFTDRIVPGWFDKFLPWRKPQVAHHANTLLLAPSREYLARLPGGKLPDRNDFRRYLGRDTVRERLWHTAQAESERLGDAFLDLLEHQRWEEVLAPL</sequence>
<evidence type="ECO:0000313" key="2">
    <source>
        <dbReference type="Proteomes" id="UP000243535"/>
    </source>
</evidence>
<accession>A0A0K6H3Q1</accession>
<evidence type="ECO:0000313" key="1">
    <source>
        <dbReference type="EMBL" id="CUA85471.1"/>
    </source>
</evidence>
<dbReference type="EMBL" id="CYHA01000006">
    <property type="protein sequence ID" value="CUA85471.1"/>
    <property type="molecule type" value="Genomic_DNA"/>
</dbReference>
<name>A0A0K6H3Q1_9NEIS</name>
<gene>
    <name evidence="1" type="ORF">Ga0061063_2404</name>
</gene>
<organism evidence="1 2">
    <name type="scientific">Gulbenkiania indica</name>
    <dbReference type="NCBI Taxonomy" id="375574"/>
    <lineage>
        <taxon>Bacteria</taxon>
        <taxon>Pseudomonadati</taxon>
        <taxon>Pseudomonadota</taxon>
        <taxon>Betaproteobacteria</taxon>
        <taxon>Neisseriales</taxon>
        <taxon>Chromobacteriaceae</taxon>
        <taxon>Gulbenkiania</taxon>
    </lineage>
</organism>